<dbReference type="Pfam" id="PF13472">
    <property type="entry name" value="Lipase_GDSL_2"/>
    <property type="match status" value="1"/>
</dbReference>
<accession>A0A4R2JY14</accession>
<dbReference type="PANTHER" id="PTHR43784:SF2">
    <property type="entry name" value="GDSL-LIKE LIPASE_ACYLHYDROLASE, PUTATIVE (AFU_ORTHOLOGUE AFUA_2G00820)-RELATED"/>
    <property type="match status" value="1"/>
</dbReference>
<dbReference type="AlphaFoldDB" id="A0A4R2JY14"/>
<reference evidence="2 3" key="1">
    <citation type="submission" date="2019-03" db="EMBL/GenBank/DDBJ databases">
        <title>Genomic Encyclopedia of Type Strains, Phase IV (KMG-IV): sequencing the most valuable type-strain genomes for metagenomic binning, comparative biology and taxonomic classification.</title>
        <authorList>
            <person name="Goeker M."/>
        </authorList>
    </citation>
    <scope>NUCLEOTIDE SEQUENCE [LARGE SCALE GENOMIC DNA]</scope>
    <source>
        <strain evidence="2 3">DSM 45934</strain>
    </source>
</reference>
<dbReference type="GO" id="GO:0016787">
    <property type="term" value="F:hydrolase activity"/>
    <property type="evidence" value="ECO:0007669"/>
    <property type="project" value="UniProtKB-KW"/>
</dbReference>
<dbReference type="InterPro" id="IPR013830">
    <property type="entry name" value="SGNH_hydro"/>
</dbReference>
<dbReference type="Proteomes" id="UP000295680">
    <property type="component" value="Unassembled WGS sequence"/>
</dbReference>
<protein>
    <submittedName>
        <fullName evidence="2">GDSL-like lipase/acylhydrolase family protein</fullName>
    </submittedName>
</protein>
<comment type="caution">
    <text evidence="2">The sequence shown here is derived from an EMBL/GenBank/DDBJ whole genome shotgun (WGS) entry which is preliminary data.</text>
</comment>
<proteinExistence type="predicted"/>
<feature type="domain" description="SGNH hydrolase-type esterase" evidence="1">
    <location>
        <begin position="39"/>
        <end position="210"/>
    </location>
</feature>
<dbReference type="CDD" id="cd01832">
    <property type="entry name" value="SGNH_hydrolase_like_1"/>
    <property type="match status" value="1"/>
</dbReference>
<dbReference type="InterPro" id="IPR036514">
    <property type="entry name" value="SGNH_hydro_sf"/>
</dbReference>
<evidence type="ECO:0000313" key="2">
    <source>
        <dbReference type="EMBL" id="TCO62119.1"/>
    </source>
</evidence>
<keyword evidence="3" id="KW-1185">Reference proteome</keyword>
<dbReference type="SUPFAM" id="SSF52266">
    <property type="entry name" value="SGNH hydrolase"/>
    <property type="match status" value="1"/>
</dbReference>
<sequence length="228" mass="24759">MLDAMTTDTVLTEQTDPYCLSDEDAAAVLVGAPWRRFAVIGDSLSAGIGDPSPGYRTVPWPERVCTVLRRVNPDLAYLNTAQIGTSTAKTTATQAERMLAFRPDLIHLPSGANDIWRSQPSYSDIEDDLRELYALAAATGATLTVFTLVKRFVVATIPDFAARVSRVNDITRRVAREYGAIVVDTWDHHINDRPDLLSADQIHLASAGQAVLAIEVVRALAGALNGVR</sequence>
<evidence type="ECO:0000259" key="1">
    <source>
        <dbReference type="Pfam" id="PF13472"/>
    </source>
</evidence>
<gene>
    <name evidence="2" type="ORF">EV192_102256</name>
</gene>
<keyword evidence="2" id="KW-0378">Hydrolase</keyword>
<dbReference type="InterPro" id="IPR053140">
    <property type="entry name" value="GDSL_Rv0518-like"/>
</dbReference>
<dbReference type="Gene3D" id="3.40.50.1110">
    <property type="entry name" value="SGNH hydrolase"/>
    <property type="match status" value="1"/>
</dbReference>
<dbReference type="EMBL" id="SLWS01000002">
    <property type="protein sequence ID" value="TCO62119.1"/>
    <property type="molecule type" value="Genomic_DNA"/>
</dbReference>
<dbReference type="PANTHER" id="PTHR43784">
    <property type="entry name" value="GDSL-LIKE LIPASE/ACYLHYDROLASE, PUTATIVE (AFU_ORTHOLOGUE AFUA_2G00820)-RELATED"/>
    <property type="match status" value="1"/>
</dbReference>
<dbReference type="OrthoDB" id="3474033at2"/>
<evidence type="ECO:0000313" key="3">
    <source>
        <dbReference type="Proteomes" id="UP000295680"/>
    </source>
</evidence>
<name>A0A4R2JY14_9PSEU</name>
<organism evidence="2 3">
    <name type="scientific">Actinocrispum wychmicini</name>
    <dbReference type="NCBI Taxonomy" id="1213861"/>
    <lineage>
        <taxon>Bacteria</taxon>
        <taxon>Bacillati</taxon>
        <taxon>Actinomycetota</taxon>
        <taxon>Actinomycetes</taxon>
        <taxon>Pseudonocardiales</taxon>
        <taxon>Pseudonocardiaceae</taxon>
        <taxon>Actinocrispum</taxon>
    </lineage>
</organism>